<sequence length="314" mass="37213">MEGCNQQFDIEELGQFNRQQQNIQNEKQFFQILDPNNIEDSGFVFLLQEASTGQLEEAMLQDIPMFFNREAKLYNYLANLLQLTDLDMQGAPEYTNQLTKLLKMFFQIHEIGQNSEFTYQLAQQYGLNDIKSGYPFRFLINSDQSLIQLLLKIILSEEILNKENDFFSQIRMYLPRFLIFSINPPQPFLGRSQLKSLQNLIVNKINYELFESNFEKPYKLDLLALSYFSDPELNFNLYRETVEILRSILESLLEQKNDQTEIVQQIQNLLQFLIAFTTNYEVLKSFFQINFHKTLYNYIRSTYPNFGNVRTIDN</sequence>
<evidence type="ECO:0000313" key="1">
    <source>
        <dbReference type="EMBL" id="CAD8122683.1"/>
    </source>
</evidence>
<gene>
    <name evidence="1" type="ORF">PSON_ATCC_30995.1.T1400021</name>
</gene>
<name>A0A8S1R5N8_9CILI</name>
<dbReference type="Proteomes" id="UP000692954">
    <property type="component" value="Unassembled WGS sequence"/>
</dbReference>
<proteinExistence type="predicted"/>
<evidence type="ECO:0000313" key="2">
    <source>
        <dbReference type="Proteomes" id="UP000692954"/>
    </source>
</evidence>
<organism evidence="1 2">
    <name type="scientific">Paramecium sonneborni</name>
    <dbReference type="NCBI Taxonomy" id="65129"/>
    <lineage>
        <taxon>Eukaryota</taxon>
        <taxon>Sar</taxon>
        <taxon>Alveolata</taxon>
        <taxon>Ciliophora</taxon>
        <taxon>Intramacronucleata</taxon>
        <taxon>Oligohymenophorea</taxon>
        <taxon>Peniculida</taxon>
        <taxon>Parameciidae</taxon>
        <taxon>Paramecium</taxon>
    </lineage>
</organism>
<accession>A0A8S1R5N8</accession>
<dbReference type="AlphaFoldDB" id="A0A8S1R5N8"/>
<comment type="caution">
    <text evidence="1">The sequence shown here is derived from an EMBL/GenBank/DDBJ whole genome shotgun (WGS) entry which is preliminary data.</text>
</comment>
<keyword evidence="2" id="KW-1185">Reference proteome</keyword>
<protein>
    <submittedName>
        <fullName evidence="1">Uncharacterized protein</fullName>
    </submittedName>
</protein>
<dbReference type="EMBL" id="CAJJDN010000140">
    <property type="protein sequence ID" value="CAD8122683.1"/>
    <property type="molecule type" value="Genomic_DNA"/>
</dbReference>
<reference evidence="1" key="1">
    <citation type="submission" date="2021-01" db="EMBL/GenBank/DDBJ databases">
        <authorList>
            <consortium name="Genoscope - CEA"/>
            <person name="William W."/>
        </authorList>
    </citation>
    <scope>NUCLEOTIDE SEQUENCE</scope>
</reference>